<name>E4PML8_MARAH</name>
<dbReference type="Proteomes" id="UP000007077">
    <property type="component" value="Chromosome"/>
</dbReference>
<dbReference type="HOGENOM" id="CLU_155111_1_1_6"/>
<sequence>MIMIKSFKCKHTEELVKTGKTRRFNAIQRTAERKLQQLLSAEALKDLKSPPGNRLEPLSGDREGQHSIRINDQWRLCFRWTDEGAEDVEIVDYH</sequence>
<organism evidence="1 2">
    <name type="scientific">Marinobacter adhaerens (strain DSM 23420 / HP15)</name>
    <dbReference type="NCBI Taxonomy" id="225937"/>
    <lineage>
        <taxon>Bacteria</taxon>
        <taxon>Pseudomonadati</taxon>
        <taxon>Pseudomonadota</taxon>
        <taxon>Gammaproteobacteria</taxon>
        <taxon>Pseudomonadales</taxon>
        <taxon>Marinobacteraceae</taxon>
        <taxon>Marinobacter</taxon>
    </lineage>
</organism>
<gene>
    <name evidence="1" type="ordered locus">HP15_4162</name>
</gene>
<dbReference type="eggNOG" id="COG3549">
    <property type="taxonomic scope" value="Bacteria"/>
</dbReference>
<dbReference type="KEGG" id="mad:HP15_4162"/>
<dbReference type="AlphaFoldDB" id="E4PML8"/>
<evidence type="ECO:0000313" key="2">
    <source>
        <dbReference type="Proteomes" id="UP000007077"/>
    </source>
</evidence>
<dbReference type="STRING" id="225937.HP15_4162"/>
<dbReference type="EMBL" id="CP001978">
    <property type="protein sequence ID" value="ADP99926.1"/>
    <property type="molecule type" value="Genomic_DNA"/>
</dbReference>
<reference evidence="1 2" key="1">
    <citation type="journal article" date="2010" name="Stand. Genomic Sci.">
        <title>Complete genome sequence of Marinobacter adhaerens type strain (HP15), a diatom-interacting marine microorganism.</title>
        <authorList>
            <person name="Gardes A."/>
            <person name="Kaeppel E."/>
            <person name="Shehzad A."/>
            <person name="Seebah S."/>
            <person name="Teeling H."/>
            <person name="Yarza P."/>
            <person name="Glockner F.O."/>
            <person name="Grossart H.P."/>
            <person name="Ullrich M.S."/>
        </authorList>
    </citation>
    <scope>NUCLEOTIDE SEQUENCE [LARGE SCALE GENOMIC DNA]</scope>
    <source>
        <strain evidence="2">DSM 23420 / HP15</strain>
    </source>
</reference>
<dbReference type="InterPro" id="IPR007711">
    <property type="entry name" value="HigB-1"/>
</dbReference>
<dbReference type="Gene3D" id="3.30.2310.20">
    <property type="entry name" value="RelE-like"/>
    <property type="match status" value="1"/>
</dbReference>
<dbReference type="Pfam" id="PF05015">
    <property type="entry name" value="HigB-like_toxin"/>
    <property type="match status" value="1"/>
</dbReference>
<proteinExistence type="predicted"/>
<protein>
    <submittedName>
        <fullName evidence="1">Plasmid maintenance system killer</fullName>
    </submittedName>
</protein>
<dbReference type="PANTHER" id="PTHR40266:SF2">
    <property type="entry name" value="TOXIN HIGB-1"/>
    <property type="match status" value="1"/>
</dbReference>
<reference evidence="2" key="2">
    <citation type="submission" date="2010-02" db="EMBL/GenBank/DDBJ databases">
        <title>Complete genome sequence of Marinobacter adhaerens type strain (HP15).</title>
        <authorList>
            <person name="Gaerdes A.A.M."/>
            <person name="Kaeppel E."/>
            <person name="Shezad A."/>
            <person name="Seebah S."/>
            <person name="Teeling H."/>
            <person name="Yarza P."/>
            <person name="Gloeckner F.O."/>
            <person name="Ullrich M.S."/>
        </authorList>
    </citation>
    <scope>NUCLEOTIDE SEQUENCE [LARGE SCALE GENOMIC DNA]</scope>
    <source>
        <strain evidence="2">DSM 23420 / HP15</strain>
    </source>
</reference>
<dbReference type="PATRIC" id="fig|225937.3.peg.4182"/>
<dbReference type="SUPFAM" id="SSF143011">
    <property type="entry name" value="RelE-like"/>
    <property type="match status" value="1"/>
</dbReference>
<accession>E4PML8</accession>
<evidence type="ECO:0000313" key="1">
    <source>
        <dbReference type="EMBL" id="ADP99926.1"/>
    </source>
</evidence>
<dbReference type="InterPro" id="IPR035093">
    <property type="entry name" value="RelE/ParE_toxin_dom_sf"/>
</dbReference>
<dbReference type="PANTHER" id="PTHR40266">
    <property type="entry name" value="TOXIN HIGB-1"/>
    <property type="match status" value="1"/>
</dbReference>